<keyword evidence="2 4" id="KW-0328">Glycosyltransferase</keyword>
<keyword evidence="3 4" id="KW-0808">Transferase</keyword>
<dbReference type="PANTHER" id="PTHR48047:SF45">
    <property type="entry name" value="SCOPOLETIN GLUCOSYLTRANSFERASE-LIKE"/>
    <property type="match status" value="1"/>
</dbReference>
<gene>
    <name evidence="6" type="primary">IS10a</name>
</gene>
<dbReference type="CDD" id="cd03784">
    <property type="entry name" value="GT1_Gtf-like"/>
    <property type="match status" value="1"/>
</dbReference>
<reference evidence="6" key="1">
    <citation type="submission" date="2007-07" db="EMBL/GenBank/DDBJ databases">
        <title>Nitrate Response in Lotus japonicus Root Hairs: Involvement of Jasmonate in Rhizobial Infection.</title>
        <authorList>
            <person name="Maekawa T."/>
            <person name="Kouchi H."/>
            <person name="Asamizu E."/>
            <person name="Tabata S."/>
            <person name="Murooka Y."/>
            <person name="Hayashi M."/>
        </authorList>
    </citation>
    <scope>NUCLEOTIDE SEQUENCE</scope>
</reference>
<dbReference type="GO" id="GO:0035251">
    <property type="term" value="F:UDP-glucosyltransferase activity"/>
    <property type="evidence" value="ECO:0007669"/>
    <property type="project" value="UniProtKB-ARBA"/>
</dbReference>
<dbReference type="EC" id="2.4.1.-" evidence="5"/>
<dbReference type="InterPro" id="IPR002213">
    <property type="entry name" value="UDP_glucos_trans"/>
</dbReference>
<proteinExistence type="evidence at transcript level"/>
<dbReference type="OMA" id="IWMPEGF"/>
<evidence type="ECO:0000256" key="1">
    <source>
        <dbReference type="ARBA" id="ARBA00009995"/>
    </source>
</evidence>
<dbReference type="EMBL" id="AB353304">
    <property type="protein sequence ID" value="BAI63589.1"/>
    <property type="molecule type" value="mRNA"/>
</dbReference>
<dbReference type="OrthoDB" id="5835829at2759"/>
<name>D2KTV5_LOTJA</name>
<dbReference type="PROSITE" id="PS00375">
    <property type="entry name" value="UDPGT"/>
    <property type="match status" value="1"/>
</dbReference>
<dbReference type="FunFam" id="3.40.50.2000:FF:000071">
    <property type="entry name" value="Glycosyltransferase"/>
    <property type="match status" value="1"/>
</dbReference>
<comment type="similarity">
    <text evidence="1 4">Belongs to the UDP-glycosyltransferase family.</text>
</comment>
<evidence type="ECO:0000256" key="4">
    <source>
        <dbReference type="RuleBase" id="RU003718"/>
    </source>
</evidence>
<dbReference type="CAZy" id="GT1">
    <property type="family name" value="Glycosyltransferase Family 1"/>
</dbReference>
<dbReference type="InterPro" id="IPR035595">
    <property type="entry name" value="UDP_glycos_trans_CS"/>
</dbReference>
<evidence type="ECO:0000256" key="3">
    <source>
        <dbReference type="ARBA" id="ARBA00022679"/>
    </source>
</evidence>
<protein>
    <recommendedName>
        <fullName evidence="5">Glycosyltransferase</fullName>
        <ecNumber evidence="5">2.4.1.-</ecNumber>
    </recommendedName>
</protein>
<sequence length="491" mass="54528">MDQELHILFFPFLGHGHMIPMSDMATLFATRRGVRATIVTTPLNAPTISRTIQEGGEDEGTHANIQIRTIKFPCAEAGLPEGCENPDLVPSSAMIPNFLKATTMLQGPLEHLLLQEHPDCLIASAFFPWATDSAAKFNIPRIVFHGTGVFSLCAAECIRLYEPHKKENIVSSDSEPFVIPHLPGAKEITMTRNALPDYVKSDDEEAESSRSRIVKAIKESEVTSFGVVVNSFYELEQIYADYYDEVQGRKAWYIGPVSLCRGGEDKHKAKRGSMKEGVLLKWLDSQKPKSVVYVCFGSMTNFSETQLKEIATGLEASGQQFIWVVRRTDQVQEWLPEGFERRMEGRGVIIRGWAPQVLILDHEAVGGFVTHCGWNSTLEAVSAGVPMVTWPVSAEQFYNEKLVTDILEIGVPVGVKKWARVVGDDSITSSAVERAINRIMVQEEAESFRNRAHKLAQVARTAVQDNGSSHSHLTALIQQLRFATMPAFALP</sequence>
<accession>D2KTV5</accession>
<evidence type="ECO:0000313" key="6">
    <source>
        <dbReference type="EMBL" id="BAI63589.1"/>
    </source>
</evidence>
<evidence type="ECO:0000256" key="2">
    <source>
        <dbReference type="ARBA" id="ARBA00022676"/>
    </source>
</evidence>
<dbReference type="PANTHER" id="PTHR48047">
    <property type="entry name" value="GLYCOSYLTRANSFERASE"/>
    <property type="match status" value="1"/>
</dbReference>
<organism evidence="6">
    <name type="scientific">Lotus japonicus</name>
    <name type="common">Lotus corniculatus var. japonicus</name>
    <dbReference type="NCBI Taxonomy" id="34305"/>
    <lineage>
        <taxon>Eukaryota</taxon>
        <taxon>Viridiplantae</taxon>
        <taxon>Streptophyta</taxon>
        <taxon>Embryophyta</taxon>
        <taxon>Tracheophyta</taxon>
        <taxon>Spermatophyta</taxon>
        <taxon>Magnoliopsida</taxon>
        <taxon>eudicotyledons</taxon>
        <taxon>Gunneridae</taxon>
        <taxon>Pentapetalae</taxon>
        <taxon>rosids</taxon>
        <taxon>fabids</taxon>
        <taxon>Fabales</taxon>
        <taxon>Fabaceae</taxon>
        <taxon>Papilionoideae</taxon>
        <taxon>50 kb inversion clade</taxon>
        <taxon>NPAAA clade</taxon>
        <taxon>Hologalegina</taxon>
        <taxon>robinioid clade</taxon>
        <taxon>Loteae</taxon>
        <taxon>Lotus</taxon>
    </lineage>
</organism>
<dbReference type="Gene3D" id="3.40.50.2000">
    <property type="entry name" value="Glycogen Phosphorylase B"/>
    <property type="match status" value="2"/>
</dbReference>
<dbReference type="AlphaFoldDB" id="D2KTV5"/>
<dbReference type="SUPFAM" id="SSF53756">
    <property type="entry name" value="UDP-Glycosyltransferase/glycogen phosphorylase"/>
    <property type="match status" value="1"/>
</dbReference>
<dbReference type="Pfam" id="PF00201">
    <property type="entry name" value="UDPGT"/>
    <property type="match status" value="1"/>
</dbReference>
<dbReference type="FunFam" id="3.40.50.2000:FF:000047">
    <property type="entry name" value="Glycosyltransferase"/>
    <property type="match status" value="1"/>
</dbReference>
<evidence type="ECO:0000256" key="5">
    <source>
        <dbReference type="RuleBase" id="RU362057"/>
    </source>
</evidence>